<dbReference type="InterPro" id="IPR041657">
    <property type="entry name" value="HTH_17"/>
</dbReference>
<dbReference type="InterPro" id="IPR010093">
    <property type="entry name" value="SinI_DNA-bd"/>
</dbReference>
<dbReference type="SUPFAM" id="SSF46955">
    <property type="entry name" value="Putative DNA-binding domain"/>
    <property type="match status" value="1"/>
</dbReference>
<name>D8PIZ3_9BACT</name>
<organism evidence="3 4">
    <name type="scientific">Nitrospira defluvii</name>
    <dbReference type="NCBI Taxonomy" id="330214"/>
    <lineage>
        <taxon>Bacteria</taxon>
        <taxon>Pseudomonadati</taxon>
        <taxon>Nitrospirota</taxon>
        <taxon>Nitrospiria</taxon>
        <taxon>Nitrospirales</taxon>
        <taxon>Nitrospiraceae</taxon>
        <taxon>Nitrospira</taxon>
    </lineage>
</organism>
<dbReference type="HOGENOM" id="CLU_2218284_0_0_0"/>
<protein>
    <recommendedName>
        <fullName evidence="2">Helix-turn-helix domain-containing protein</fullName>
    </recommendedName>
</protein>
<dbReference type="AlphaFoldDB" id="D8PIZ3"/>
<dbReference type="NCBIfam" id="TIGR01764">
    <property type="entry name" value="excise"/>
    <property type="match status" value="1"/>
</dbReference>
<sequence>MLLTVKDLSQELQVNSSTLYAWAKQGKIPCKRLHRLVRFERGEIDTWLASCPNGIPAPLPDICPDASRIDVDALIASAKREVYTPRHGETRPKSSLIRKGEQDGAV</sequence>
<proteinExistence type="predicted"/>
<evidence type="ECO:0000313" key="3">
    <source>
        <dbReference type="EMBL" id="CBK43230.1"/>
    </source>
</evidence>
<feature type="domain" description="Helix-turn-helix" evidence="2">
    <location>
        <begin position="2"/>
        <end position="51"/>
    </location>
</feature>
<dbReference type="OrthoDB" id="9800023at2"/>
<keyword evidence="4" id="KW-1185">Reference proteome</keyword>
<evidence type="ECO:0000313" key="4">
    <source>
        <dbReference type="Proteomes" id="UP000001660"/>
    </source>
</evidence>
<accession>D8PIZ3</accession>
<dbReference type="InterPro" id="IPR009061">
    <property type="entry name" value="DNA-bd_dom_put_sf"/>
</dbReference>
<dbReference type="Gene3D" id="1.10.1660.10">
    <property type="match status" value="1"/>
</dbReference>
<reference evidence="3 4" key="1">
    <citation type="journal article" date="2010" name="Proc. Natl. Acad. Sci. U.S.A.">
        <title>A Nitrospira metagenome illuminates the physiology and evolution of globally important nitrite-oxidizing bacteria.</title>
        <authorList>
            <person name="Lucker S."/>
            <person name="Wagner M."/>
            <person name="Maixner F."/>
            <person name="Pelletier E."/>
            <person name="Koch H."/>
            <person name="Vacherie B."/>
            <person name="Rattei T."/>
            <person name="Sinninghe Damste J."/>
            <person name="Spieck E."/>
            <person name="Le Paslier D."/>
            <person name="Daims H."/>
        </authorList>
    </citation>
    <scope>NUCLEOTIDE SEQUENCE [LARGE SCALE GENOMIC DNA]</scope>
</reference>
<feature type="region of interest" description="Disordered" evidence="1">
    <location>
        <begin position="83"/>
        <end position="106"/>
    </location>
</feature>
<evidence type="ECO:0000256" key="1">
    <source>
        <dbReference type="SAM" id="MobiDB-lite"/>
    </source>
</evidence>
<gene>
    <name evidence="3" type="ORF">NIDE3546</name>
</gene>
<evidence type="ECO:0000259" key="2">
    <source>
        <dbReference type="Pfam" id="PF12728"/>
    </source>
</evidence>
<dbReference type="Proteomes" id="UP000001660">
    <property type="component" value="Chromosome"/>
</dbReference>
<dbReference type="Pfam" id="PF12728">
    <property type="entry name" value="HTH_17"/>
    <property type="match status" value="1"/>
</dbReference>
<dbReference type="STRING" id="330214.NIDE3546"/>
<dbReference type="KEGG" id="nde:NIDE3546"/>
<dbReference type="eggNOG" id="COG3311">
    <property type="taxonomic scope" value="Bacteria"/>
</dbReference>
<dbReference type="GO" id="GO:0003677">
    <property type="term" value="F:DNA binding"/>
    <property type="evidence" value="ECO:0007669"/>
    <property type="project" value="InterPro"/>
</dbReference>
<dbReference type="EMBL" id="FP929003">
    <property type="protein sequence ID" value="CBK43230.1"/>
    <property type="molecule type" value="Genomic_DNA"/>
</dbReference>